<keyword evidence="5" id="KW-0732">Signal</keyword>
<keyword evidence="8" id="KW-1185">Reference proteome</keyword>
<dbReference type="EMBL" id="NIDN02000094">
    <property type="protein sequence ID" value="RLL96948.1"/>
    <property type="molecule type" value="Genomic_DNA"/>
</dbReference>
<reference evidence="7 8" key="1">
    <citation type="submission" date="2018-08" db="EMBL/GenBank/DDBJ databases">
        <title>Draft genome sequences of two Aspergillus turcosus clinical strains isolated from bronchoalveolar lavage fluid: one azole-susceptible and the other azole-resistant.</title>
        <authorList>
            <person name="Parent-Michaud M."/>
            <person name="Dufresne P.J."/>
            <person name="Fournier E."/>
            <person name="Martineau C."/>
            <person name="Moreira S."/>
            <person name="Perkins V."/>
            <person name="De Repentigny L."/>
            <person name="Dufresne S.F."/>
        </authorList>
    </citation>
    <scope>NUCLEOTIDE SEQUENCE [LARGE SCALE GENOMIC DNA]</scope>
    <source>
        <strain evidence="7">HMR AF 1038</strain>
    </source>
</reference>
<dbReference type="InterPro" id="IPR006680">
    <property type="entry name" value="Amidohydro-rel"/>
</dbReference>
<dbReference type="PANTHER" id="PTHR11271">
    <property type="entry name" value="GUANINE DEAMINASE"/>
    <property type="match status" value="1"/>
</dbReference>
<organism evidence="7 8">
    <name type="scientific">Aspergillus turcosus</name>
    <dbReference type="NCBI Taxonomy" id="1245748"/>
    <lineage>
        <taxon>Eukaryota</taxon>
        <taxon>Fungi</taxon>
        <taxon>Dikarya</taxon>
        <taxon>Ascomycota</taxon>
        <taxon>Pezizomycotina</taxon>
        <taxon>Eurotiomycetes</taxon>
        <taxon>Eurotiomycetidae</taxon>
        <taxon>Eurotiales</taxon>
        <taxon>Aspergillaceae</taxon>
        <taxon>Aspergillus</taxon>
        <taxon>Aspergillus subgen. Fumigati</taxon>
    </lineage>
</organism>
<dbReference type="PROSITE" id="PS51257">
    <property type="entry name" value="PROKAR_LIPOPROTEIN"/>
    <property type="match status" value="1"/>
</dbReference>
<dbReference type="InterPro" id="IPR051607">
    <property type="entry name" value="Metallo-dep_hydrolases"/>
</dbReference>
<evidence type="ECO:0000259" key="6">
    <source>
        <dbReference type="Pfam" id="PF01979"/>
    </source>
</evidence>
<name>A0A229WVM6_9EURO</name>
<comment type="cofactor">
    <cofactor evidence="1">
        <name>Zn(2+)</name>
        <dbReference type="ChEBI" id="CHEBI:29105"/>
    </cofactor>
</comment>
<dbReference type="Gene3D" id="3.20.20.140">
    <property type="entry name" value="Metal-dependent hydrolases"/>
    <property type="match status" value="1"/>
</dbReference>
<dbReference type="GO" id="GO:0005829">
    <property type="term" value="C:cytosol"/>
    <property type="evidence" value="ECO:0007669"/>
    <property type="project" value="TreeGrafter"/>
</dbReference>
<proteinExistence type="predicted"/>
<evidence type="ECO:0000256" key="3">
    <source>
        <dbReference type="ARBA" id="ARBA00022801"/>
    </source>
</evidence>
<dbReference type="SUPFAM" id="SSF51338">
    <property type="entry name" value="Composite domain of metallo-dependent hydrolases"/>
    <property type="match status" value="2"/>
</dbReference>
<dbReference type="Proteomes" id="UP000215289">
    <property type="component" value="Unassembled WGS sequence"/>
</dbReference>
<feature type="chain" id="PRO_5011911659" description="Amidohydrolase-related domain-containing protein" evidence="5">
    <location>
        <begin position="20"/>
        <end position="515"/>
    </location>
</feature>
<gene>
    <name evidence="7" type="ORF">CFD26_106278</name>
</gene>
<feature type="domain" description="Amidohydrolase-related" evidence="6">
    <location>
        <begin position="84"/>
        <end position="444"/>
    </location>
</feature>
<accession>A0A229WVM6</accession>
<dbReference type="InterPro" id="IPR032466">
    <property type="entry name" value="Metal_Hydrolase"/>
</dbReference>
<dbReference type="GO" id="GO:0019239">
    <property type="term" value="F:deaminase activity"/>
    <property type="evidence" value="ECO:0007669"/>
    <property type="project" value="TreeGrafter"/>
</dbReference>
<keyword evidence="4" id="KW-0862">Zinc</keyword>
<dbReference type="GO" id="GO:0046872">
    <property type="term" value="F:metal ion binding"/>
    <property type="evidence" value="ECO:0007669"/>
    <property type="project" value="UniProtKB-KW"/>
</dbReference>
<sequence length="515" mass="57082">MNKVLLCLQSFLWASSCLATGPIDSILFQDAAAVISFDTTTESLQVLYDASVLVTGDTVAAIIPASEQVQLPKNTQVIPSEGKIISPGFVDTHRHLWQTAFKTLGHNTSLPEYIMRYSEFSAAKRIFTPEDVYLSQLTGLYESLNSGVTSVLDHAHHTWSEETSLAGLQASVDSGARVWWCYAFHNISDPTWVTDYDREAQIADFIHLSEHGPQRNSDAVSLGIAYDYFAIEHPYSIEKIISLALSQDVSAVTTHFLGGPWGFANSPQLLNQYKFLNTSIPIVFSHASFLTLPDAELLRSTNQYVSITPESESHYGHDNPRSQYIMDQGSLGVDTHFTFSADIVGQARQWLQTARLRFYKEVLDNWNISPTNPVSANQAFLLATRLGGLALHRPDLGVLAKGAKADLVVFDGNSPNMLGWEDPVAAVILHSNTGDIEHVLVNGEFRKRDFKLVVPDNYSKIQQRFVASAKRIQELWKQMPYPVLEGPYPFTPGVNYSHAVTGDVLPGWPNGYVSS</sequence>
<comment type="caution">
    <text evidence="7">The sequence shown here is derived from an EMBL/GenBank/DDBJ whole genome shotgun (WGS) entry which is preliminary data.</text>
</comment>
<dbReference type="PANTHER" id="PTHR11271:SF37">
    <property type="entry name" value="FAMILY PROTEIN, PUTATIVE (AFU_ORTHOLOGUE AFUA_4G00460)-RELATED"/>
    <property type="match status" value="1"/>
</dbReference>
<evidence type="ECO:0000256" key="2">
    <source>
        <dbReference type="ARBA" id="ARBA00022723"/>
    </source>
</evidence>
<evidence type="ECO:0000256" key="4">
    <source>
        <dbReference type="ARBA" id="ARBA00022833"/>
    </source>
</evidence>
<evidence type="ECO:0000256" key="1">
    <source>
        <dbReference type="ARBA" id="ARBA00001947"/>
    </source>
</evidence>
<evidence type="ECO:0000313" key="7">
    <source>
        <dbReference type="EMBL" id="RLL96948.1"/>
    </source>
</evidence>
<dbReference type="AlphaFoldDB" id="A0A229WVM6"/>
<dbReference type="SUPFAM" id="SSF51556">
    <property type="entry name" value="Metallo-dependent hydrolases"/>
    <property type="match status" value="1"/>
</dbReference>
<evidence type="ECO:0000256" key="5">
    <source>
        <dbReference type="SAM" id="SignalP"/>
    </source>
</evidence>
<feature type="signal peptide" evidence="5">
    <location>
        <begin position="1"/>
        <end position="19"/>
    </location>
</feature>
<dbReference type="STRING" id="1245748.A0A229WVM6"/>
<keyword evidence="2" id="KW-0479">Metal-binding</keyword>
<evidence type="ECO:0000313" key="8">
    <source>
        <dbReference type="Proteomes" id="UP000215289"/>
    </source>
</evidence>
<dbReference type="InterPro" id="IPR011059">
    <property type="entry name" value="Metal-dep_hydrolase_composite"/>
</dbReference>
<keyword evidence="3" id="KW-0378">Hydrolase</keyword>
<protein>
    <recommendedName>
        <fullName evidence="6">Amidohydrolase-related domain-containing protein</fullName>
    </recommendedName>
</protein>
<dbReference type="OrthoDB" id="194468at2759"/>
<dbReference type="Gene3D" id="2.30.40.10">
    <property type="entry name" value="Urease, subunit C, domain 1"/>
    <property type="match status" value="1"/>
</dbReference>
<dbReference type="Pfam" id="PF01979">
    <property type="entry name" value="Amidohydro_1"/>
    <property type="match status" value="1"/>
</dbReference>